<keyword evidence="1" id="KW-1133">Transmembrane helix</keyword>
<evidence type="ECO:0000313" key="3">
    <source>
        <dbReference type="EMBL" id="PZA18442.1"/>
    </source>
</evidence>
<dbReference type="OrthoDB" id="9181666at2"/>
<dbReference type="InterPro" id="IPR021994">
    <property type="entry name" value="DUF3592"/>
</dbReference>
<sequence>MPRVALKLYLLEAVLRVVFPLLGTALLVAGVSGAIHFGILPLLDAMQSRQWEAVEAKVVSVQTVPADLLFNRPLPRLEVSFQYERAGVTLLASRYDLHYGFDHKEALVRKRADLAPGASVTAWVNPKAPGEAMLERSINWPLLALMVPYAAIALVGGLLLLGGMVAWNDAGPFRRRILQSQRED</sequence>
<keyword evidence="1" id="KW-0812">Transmembrane</keyword>
<feature type="transmembrane region" description="Helical" evidence="1">
    <location>
        <begin position="20"/>
        <end position="43"/>
    </location>
</feature>
<dbReference type="EMBL" id="QKOE01000001">
    <property type="protein sequence ID" value="PZA18442.1"/>
    <property type="molecule type" value="Genomic_DNA"/>
</dbReference>
<feature type="domain" description="DUF3592" evidence="2">
    <location>
        <begin position="79"/>
        <end position="138"/>
    </location>
</feature>
<keyword evidence="1" id="KW-0472">Membrane</keyword>
<protein>
    <recommendedName>
        <fullName evidence="2">DUF3592 domain-containing protein</fullName>
    </recommendedName>
</protein>
<keyword evidence="4" id="KW-1185">Reference proteome</keyword>
<dbReference type="RefSeq" id="WP_110522742.1">
    <property type="nucleotide sequence ID" value="NZ_QKOE01000001.1"/>
</dbReference>
<evidence type="ECO:0000256" key="1">
    <source>
        <dbReference type="SAM" id="Phobius"/>
    </source>
</evidence>
<proteinExistence type="predicted"/>
<accession>A0A323V0D8</accession>
<dbReference type="AlphaFoldDB" id="A0A323V0D8"/>
<comment type="caution">
    <text evidence="3">The sequence shown here is derived from an EMBL/GenBank/DDBJ whole genome shotgun (WGS) entry which is preliminary data.</text>
</comment>
<organism evidence="3 4">
    <name type="scientific">Parazoarcus communis SWub3 = DSM 12120</name>
    <dbReference type="NCBI Taxonomy" id="1121029"/>
    <lineage>
        <taxon>Bacteria</taxon>
        <taxon>Pseudomonadati</taxon>
        <taxon>Pseudomonadota</taxon>
        <taxon>Betaproteobacteria</taxon>
        <taxon>Rhodocyclales</taxon>
        <taxon>Zoogloeaceae</taxon>
        <taxon>Parazoarcus</taxon>
    </lineage>
</organism>
<dbReference type="Pfam" id="PF12158">
    <property type="entry name" value="DUF3592"/>
    <property type="match status" value="1"/>
</dbReference>
<feature type="transmembrane region" description="Helical" evidence="1">
    <location>
        <begin position="142"/>
        <end position="167"/>
    </location>
</feature>
<gene>
    <name evidence="3" type="ORF">DNK49_02625</name>
</gene>
<evidence type="ECO:0000313" key="4">
    <source>
        <dbReference type="Proteomes" id="UP000248259"/>
    </source>
</evidence>
<evidence type="ECO:0000259" key="2">
    <source>
        <dbReference type="Pfam" id="PF12158"/>
    </source>
</evidence>
<name>A0A323V0D8_9RHOO</name>
<reference evidence="3 4" key="1">
    <citation type="submission" date="2018-06" db="EMBL/GenBank/DDBJ databases">
        <title>Azoarcus communis strain SWub3 genome.</title>
        <authorList>
            <person name="Zorraquino Salvo V."/>
            <person name="Toubiana D."/>
            <person name="Blumwald E."/>
        </authorList>
    </citation>
    <scope>NUCLEOTIDE SEQUENCE [LARGE SCALE GENOMIC DNA]</scope>
    <source>
        <strain evidence="3 4">SWub3</strain>
    </source>
</reference>
<dbReference type="Proteomes" id="UP000248259">
    <property type="component" value="Unassembled WGS sequence"/>
</dbReference>